<sequence length="279" mass="30908">MSYQRRATVRPTSLYSSSQPSYNSFGGYNGSLSQSSPYLSNTPTSYSTYGGTSSGYGSLLLPSHSSTSLHNLSTSPSLYSSLLGGISSRSSSPGYTQTSYSPTHRSPSTSRFPSRSSSFNRHLTKRTPRMSDLSTLSGSTKSVNSEGYESGGERSEASSRLNSLAGEDEAKLVAKNDTENGEIDYKKLYEESQRENERLREKLKHTEDDLAQAKSLAEKSAIVMRNSLSEAEKRERRAMERKLSEMEEELKQLEQLKCENQRLKDENGALIRVISKLSK</sequence>
<organism evidence="6 7">
    <name type="scientific">Rhodnius prolixus</name>
    <name type="common">Triatomid bug</name>
    <dbReference type="NCBI Taxonomy" id="13249"/>
    <lineage>
        <taxon>Eukaryota</taxon>
        <taxon>Metazoa</taxon>
        <taxon>Ecdysozoa</taxon>
        <taxon>Arthropoda</taxon>
        <taxon>Hexapoda</taxon>
        <taxon>Insecta</taxon>
        <taxon>Pterygota</taxon>
        <taxon>Neoptera</taxon>
        <taxon>Paraneoptera</taxon>
        <taxon>Hemiptera</taxon>
        <taxon>Heteroptera</taxon>
        <taxon>Panheteroptera</taxon>
        <taxon>Cimicomorpha</taxon>
        <taxon>Reduviidae</taxon>
        <taxon>Triatominae</taxon>
        <taxon>Rhodnius</taxon>
    </lineage>
</organism>
<feature type="compositionally biased region" description="Polar residues" evidence="4">
    <location>
        <begin position="132"/>
        <end position="144"/>
    </location>
</feature>
<proteinExistence type="predicted"/>
<name>T1HCB7_RHOPR</name>
<dbReference type="EMBL" id="ACPB03014637">
    <property type="status" value="NOT_ANNOTATED_CDS"/>
    <property type="molecule type" value="Genomic_DNA"/>
</dbReference>
<dbReference type="GO" id="GO:0019208">
    <property type="term" value="F:phosphatase regulator activity"/>
    <property type="evidence" value="ECO:0007669"/>
    <property type="project" value="TreeGrafter"/>
</dbReference>
<protein>
    <submittedName>
        <fullName evidence="6">PRKG1_interact domain-containing protein</fullName>
    </submittedName>
</protein>
<dbReference type="PANTHER" id="PTHR24179">
    <property type="entry name" value="PROTEIN PHOSPHATASE 1 REGULATORY SUBUNIT 12"/>
    <property type="match status" value="1"/>
</dbReference>
<keyword evidence="3" id="KW-0175">Coiled coil</keyword>
<dbReference type="STRING" id="13249.T1HCB7"/>
<evidence type="ECO:0000256" key="2">
    <source>
        <dbReference type="ARBA" id="ARBA00022737"/>
    </source>
</evidence>
<evidence type="ECO:0000256" key="3">
    <source>
        <dbReference type="SAM" id="Coils"/>
    </source>
</evidence>
<dbReference type="AlphaFoldDB" id="T1HCB7"/>
<feature type="region of interest" description="Disordered" evidence="4">
    <location>
        <begin position="1"/>
        <end position="22"/>
    </location>
</feature>
<dbReference type="GO" id="GO:0005737">
    <property type="term" value="C:cytoplasm"/>
    <property type="evidence" value="ECO:0007669"/>
    <property type="project" value="TreeGrafter"/>
</dbReference>
<feature type="coiled-coil region" evidence="3">
    <location>
        <begin position="182"/>
        <end position="273"/>
    </location>
</feature>
<dbReference type="VEuPathDB" id="VectorBase:RPRC001681"/>
<evidence type="ECO:0000256" key="1">
    <source>
        <dbReference type="ARBA" id="ARBA00022473"/>
    </source>
</evidence>
<accession>T1HCB7</accession>
<dbReference type="Gene3D" id="6.10.250.1820">
    <property type="match status" value="1"/>
</dbReference>
<dbReference type="EnsemblMetazoa" id="RPRC001681-RA">
    <property type="protein sequence ID" value="RPRC001681-PA"/>
    <property type="gene ID" value="RPRC001681"/>
</dbReference>
<feature type="domain" description="cGMP-dependent protein kinase interacting" evidence="5">
    <location>
        <begin position="184"/>
        <end position="279"/>
    </location>
</feature>
<dbReference type="Pfam" id="PF15898">
    <property type="entry name" value="PRKG1_interact"/>
    <property type="match status" value="1"/>
</dbReference>
<evidence type="ECO:0000259" key="5">
    <source>
        <dbReference type="Pfam" id="PF15898"/>
    </source>
</evidence>
<dbReference type="GO" id="GO:0004857">
    <property type="term" value="F:enzyme inhibitor activity"/>
    <property type="evidence" value="ECO:0007669"/>
    <property type="project" value="TreeGrafter"/>
</dbReference>
<keyword evidence="2" id="KW-0677">Repeat</keyword>
<feature type="compositionally biased region" description="Low complexity" evidence="4">
    <location>
        <begin position="13"/>
        <end position="22"/>
    </location>
</feature>
<evidence type="ECO:0000313" key="6">
    <source>
        <dbReference type="EnsemblMetazoa" id="RPRC001681-PA"/>
    </source>
</evidence>
<feature type="region of interest" description="Disordered" evidence="4">
    <location>
        <begin position="90"/>
        <end position="170"/>
    </location>
</feature>
<reference evidence="6" key="1">
    <citation type="submission" date="2015-05" db="UniProtKB">
        <authorList>
            <consortium name="EnsemblMetazoa"/>
        </authorList>
    </citation>
    <scope>IDENTIFICATION</scope>
</reference>
<evidence type="ECO:0000256" key="4">
    <source>
        <dbReference type="SAM" id="MobiDB-lite"/>
    </source>
</evidence>
<feature type="compositionally biased region" description="Low complexity" evidence="4">
    <location>
        <begin position="90"/>
        <end position="118"/>
    </location>
</feature>
<dbReference type="Proteomes" id="UP000015103">
    <property type="component" value="Unassembled WGS sequence"/>
</dbReference>
<dbReference type="HOGENOM" id="CLU_998582_0_0_1"/>
<evidence type="ECO:0000313" key="7">
    <source>
        <dbReference type="Proteomes" id="UP000015103"/>
    </source>
</evidence>
<dbReference type="InterPro" id="IPR051226">
    <property type="entry name" value="PP1_Regulatory_Subunit"/>
</dbReference>
<dbReference type="eggNOG" id="KOG0505">
    <property type="taxonomic scope" value="Eukaryota"/>
</dbReference>
<dbReference type="PANTHER" id="PTHR24179:SF21">
    <property type="entry name" value="MYOSIN BINDING SUBUNIT, ISOFORM O"/>
    <property type="match status" value="1"/>
</dbReference>
<dbReference type="InParanoid" id="T1HCB7"/>
<keyword evidence="1" id="KW-0217">Developmental protein</keyword>
<dbReference type="InterPro" id="IPR031775">
    <property type="entry name" value="PRKG1_interact"/>
</dbReference>
<dbReference type="GO" id="GO:0019901">
    <property type="term" value="F:protein kinase binding"/>
    <property type="evidence" value="ECO:0007669"/>
    <property type="project" value="InterPro"/>
</dbReference>
<dbReference type="OMA" id="TKRTPRM"/>
<keyword evidence="7" id="KW-1185">Reference proteome</keyword>